<dbReference type="SUPFAM" id="SSF51064">
    <property type="entry name" value="Head domain of nucleotide exchange factor GrpE"/>
    <property type="match status" value="1"/>
</dbReference>
<dbReference type="InterPro" id="IPR013805">
    <property type="entry name" value="GrpE_CC"/>
</dbReference>
<dbReference type="PANTHER" id="PTHR19375">
    <property type="entry name" value="HEAT SHOCK PROTEIN 70KDA"/>
    <property type="match status" value="1"/>
</dbReference>
<accession>A0A3G2R4H8</accession>
<evidence type="ECO:0000256" key="11">
    <source>
        <dbReference type="ARBA" id="ARBA00023186"/>
    </source>
</evidence>
<evidence type="ECO:0000256" key="2">
    <source>
        <dbReference type="ARBA" id="ARBA00004496"/>
    </source>
</evidence>
<evidence type="ECO:0000256" key="7">
    <source>
        <dbReference type="ARBA" id="ARBA00022553"/>
    </source>
</evidence>
<keyword evidence="18" id="KW-1185">Reference proteome</keyword>
<evidence type="ECO:0000256" key="16">
    <source>
        <dbReference type="SAM" id="MobiDB-lite"/>
    </source>
</evidence>
<dbReference type="Gene3D" id="2.30.22.10">
    <property type="entry name" value="Head domain of nucleotide exchange factor GrpE"/>
    <property type="match status" value="1"/>
</dbReference>
<dbReference type="Gene3D" id="1.20.1270.10">
    <property type="match status" value="1"/>
</dbReference>
<comment type="subunit">
    <text evidence="5 14">Homodimer.</text>
</comment>
<dbReference type="InterPro" id="IPR043129">
    <property type="entry name" value="ATPase_NBD"/>
</dbReference>
<evidence type="ECO:0000256" key="8">
    <source>
        <dbReference type="ARBA" id="ARBA00022741"/>
    </source>
</evidence>
<comment type="similarity">
    <text evidence="3 13">Belongs to the heat shock protein 70 family.</text>
</comment>
<dbReference type="PROSITE" id="PS00329">
    <property type="entry name" value="HSP70_2"/>
    <property type="match status" value="1"/>
</dbReference>
<dbReference type="PROSITE" id="PS01036">
    <property type="entry name" value="HSP70_3"/>
    <property type="match status" value="1"/>
</dbReference>
<dbReference type="InterPro" id="IPR029048">
    <property type="entry name" value="HSP70_C_sf"/>
</dbReference>
<gene>
    <name evidence="13 17" type="primary">dnaK</name>
    <name evidence="14" type="synonym">grpE</name>
    <name evidence="17" type="ORF">D2962_06305</name>
</gene>
<evidence type="ECO:0000256" key="9">
    <source>
        <dbReference type="ARBA" id="ARBA00022840"/>
    </source>
</evidence>
<dbReference type="SUPFAM" id="SSF58014">
    <property type="entry name" value="Coiled-coil domain of nucleotide exchange factor GrpE"/>
    <property type="match status" value="1"/>
</dbReference>
<dbReference type="KEGG" id="bacg:D2962_06305"/>
<comment type="function">
    <text evidence="1 13">Acts as a chaperone.</text>
</comment>
<dbReference type="InterPro" id="IPR029047">
    <property type="entry name" value="HSP70_peptide-bd_sf"/>
</dbReference>
<evidence type="ECO:0000256" key="12">
    <source>
        <dbReference type="ARBA" id="ARBA00053401"/>
    </source>
</evidence>
<feature type="compositionally biased region" description="Basic and acidic residues" evidence="16">
    <location>
        <begin position="34"/>
        <end position="44"/>
    </location>
</feature>
<dbReference type="GO" id="GO:0005737">
    <property type="term" value="C:cytoplasm"/>
    <property type="evidence" value="ECO:0007669"/>
    <property type="project" value="UniProtKB-SubCell"/>
</dbReference>
<keyword evidence="7 13" id="KW-0597">Phosphoprotein</keyword>
<keyword evidence="6 14" id="KW-0963">Cytoplasm</keyword>
<keyword evidence="8 13" id="KW-0547">Nucleotide-binding</keyword>
<dbReference type="NCBIfam" id="NF001413">
    <property type="entry name" value="PRK00290.1"/>
    <property type="match status" value="1"/>
</dbReference>
<feature type="compositionally biased region" description="Basic and acidic residues" evidence="16">
    <location>
        <begin position="806"/>
        <end position="827"/>
    </location>
</feature>
<dbReference type="GO" id="GO:0051087">
    <property type="term" value="F:protein-folding chaperone binding"/>
    <property type="evidence" value="ECO:0007669"/>
    <property type="project" value="InterPro"/>
</dbReference>
<dbReference type="CDD" id="cd10234">
    <property type="entry name" value="ASKHA_NBD_HSP70_DnaK-like"/>
    <property type="match status" value="1"/>
</dbReference>
<dbReference type="InterPro" id="IPR013126">
    <property type="entry name" value="Hsp_70_fam"/>
</dbReference>
<keyword evidence="10 13" id="KW-0346">Stress response</keyword>
<dbReference type="Gene3D" id="2.60.34.10">
    <property type="entry name" value="Substrate Binding Domain Of DNAk, Chain A, domain 1"/>
    <property type="match status" value="1"/>
</dbReference>
<comment type="induction">
    <text evidence="13">By stress conditions e.g. heat shock.</text>
</comment>
<feature type="compositionally biased region" description="Low complexity" evidence="16">
    <location>
        <begin position="786"/>
        <end position="797"/>
    </location>
</feature>
<feature type="region of interest" description="Disordered" evidence="16">
    <location>
        <begin position="1"/>
        <end position="44"/>
    </location>
</feature>
<dbReference type="FunFam" id="3.30.420.40:FF:000071">
    <property type="entry name" value="Molecular chaperone DnaK"/>
    <property type="match status" value="1"/>
</dbReference>
<dbReference type="SUPFAM" id="SSF100920">
    <property type="entry name" value="Heat shock protein 70kD (HSP70), peptide-binding domain"/>
    <property type="match status" value="1"/>
</dbReference>
<comment type="similarity">
    <text evidence="4 14">Belongs to the GrpE family.</text>
</comment>
<feature type="region of interest" description="Disordered" evidence="16">
    <location>
        <begin position="777"/>
        <end position="827"/>
    </location>
</feature>
<dbReference type="Gene3D" id="3.30.420.40">
    <property type="match status" value="2"/>
</dbReference>
<dbReference type="SUPFAM" id="SSF53067">
    <property type="entry name" value="Actin-like ATPase domain"/>
    <property type="match status" value="2"/>
</dbReference>
<evidence type="ECO:0000256" key="1">
    <source>
        <dbReference type="ARBA" id="ARBA00002290"/>
    </source>
</evidence>
<sequence length="827" mass="91309">MNLKPGEEKDKDVENALKEKDDGSTGTGDEEIKEESNSENDLKQKLETLEKTIEDQQKQIDEYKNRWYRAQADFDNFRKRTQKEIQDIHLYAGEQLIKDILPVVDNFERAMDSIEDREGPIYKGIQLIYQQLKKVLEKYDVKEIDAQGKTFDPRFHEAVMQVESQEYENDTVIEVLQKGYLFHTKVIRPSMVKVAKNNGGVFMGKVIGIDLGTTNSVVAYMEGGQPVVIPNAEGSRLTPSAVAFTKDGERLVGQLAKRQAITNPERTILSIKRHMGTDYKVNIDGKAYTPQEISAMILQKLKQDAESYLGEKITQAVITVPAYFTDSQRQATKDAGKIAGLEVLRIINEPTASALAYGLDKGEDHTILVFDLGGGTFDVSILELGDGVFEVKATSGNNRLGGDDFDQRIIDYVANEFQREHGIDLRKDRMALQRLKEAAEKAKIELSSMVTTNINLPFITADASGPKHLDITLTRAKFEELTRDLVEATMGPTQRALSDAGLKPQDIDKVILVGGSTRIPAVQEAIKKFIGKEPHKGVNPDEVVAMGAAIQAGVLAGEVHDVVLLDVTPLSLGIETLGGVFTKLIERNTTIPTSKSQIFTTAADGQTAVDIHVLQGERPMAADNVTLGRFQLTGIPPAPRGVPRIEVTFDIDVNGIVHVSAKDLGTGKEQKITITSSTGLKEEEIQRMVKDAEKYAEEDRKKKEKIEAKNHADSLIYQSEKMLGDLKDKISQEDVDKVKKEIENVRKALESDDVERIKKATDDLTKVFYDISSKLYQSAGQGNPGAGPNFNPGAGANPFGGGAANESKKDEKVVDADYKVMDDNDKK</sequence>
<dbReference type="FunFam" id="3.90.640.10:FF:000003">
    <property type="entry name" value="Molecular chaperone DnaK"/>
    <property type="match status" value="1"/>
</dbReference>
<dbReference type="Gene3D" id="3.90.640.10">
    <property type="entry name" value="Actin, Chain A, domain 4"/>
    <property type="match status" value="1"/>
</dbReference>
<dbReference type="AlphaFoldDB" id="A0A3G2R4H8"/>
<dbReference type="InterPro" id="IPR012725">
    <property type="entry name" value="Chaperone_DnaK"/>
</dbReference>
<dbReference type="GO" id="GO:0042803">
    <property type="term" value="F:protein homodimerization activity"/>
    <property type="evidence" value="ECO:0007669"/>
    <property type="project" value="InterPro"/>
</dbReference>
<dbReference type="InterPro" id="IPR000740">
    <property type="entry name" value="GrpE"/>
</dbReference>
<name>A0A3G2R4H8_9FIRM</name>
<dbReference type="CDD" id="cd00446">
    <property type="entry name" value="GrpE"/>
    <property type="match status" value="1"/>
</dbReference>
<dbReference type="Pfam" id="PF01025">
    <property type="entry name" value="GrpE"/>
    <property type="match status" value="1"/>
</dbReference>
<comment type="subcellular location">
    <subcellularLocation>
        <location evidence="2 14">Cytoplasm</location>
    </subcellularLocation>
</comment>
<evidence type="ECO:0000256" key="3">
    <source>
        <dbReference type="ARBA" id="ARBA00007381"/>
    </source>
</evidence>
<dbReference type="Pfam" id="PF00012">
    <property type="entry name" value="HSP70"/>
    <property type="match status" value="1"/>
</dbReference>
<dbReference type="NCBIfam" id="TIGR02350">
    <property type="entry name" value="prok_dnaK"/>
    <property type="match status" value="1"/>
</dbReference>
<dbReference type="GO" id="GO:0000774">
    <property type="term" value="F:adenyl-nucleotide exchange factor activity"/>
    <property type="evidence" value="ECO:0007669"/>
    <property type="project" value="InterPro"/>
</dbReference>
<dbReference type="SUPFAM" id="SSF100934">
    <property type="entry name" value="Heat shock protein 70kD (HSP70), C-terminal subdomain"/>
    <property type="match status" value="1"/>
</dbReference>
<dbReference type="Gene3D" id="3.90.20.20">
    <property type="match status" value="1"/>
</dbReference>
<reference evidence="17 18" key="1">
    <citation type="submission" date="2018-10" db="EMBL/GenBank/DDBJ databases">
        <authorList>
            <person name="Zhang X."/>
        </authorList>
    </citation>
    <scope>NUCLEOTIDE SEQUENCE [LARGE SCALE GENOMIC DNA]</scope>
    <source>
        <strain evidence="17 18">SK-G1</strain>
    </source>
</reference>
<dbReference type="HAMAP" id="MF_00332">
    <property type="entry name" value="DnaK"/>
    <property type="match status" value="1"/>
</dbReference>
<evidence type="ECO:0000256" key="10">
    <source>
        <dbReference type="ARBA" id="ARBA00023016"/>
    </source>
</evidence>
<feature type="compositionally biased region" description="Basic and acidic residues" evidence="16">
    <location>
        <begin position="1"/>
        <end position="23"/>
    </location>
</feature>
<dbReference type="NCBIfam" id="NF010738">
    <property type="entry name" value="PRK14140.1"/>
    <property type="match status" value="1"/>
</dbReference>
<dbReference type="FunFam" id="1.20.1270.10:FF:000001">
    <property type="entry name" value="Molecular chaperone DnaK"/>
    <property type="match status" value="1"/>
</dbReference>
<dbReference type="HAMAP" id="MF_01151">
    <property type="entry name" value="GrpE"/>
    <property type="match status" value="1"/>
</dbReference>
<evidence type="ECO:0000256" key="6">
    <source>
        <dbReference type="ARBA" id="ARBA00022490"/>
    </source>
</evidence>
<dbReference type="GO" id="GO:0051082">
    <property type="term" value="F:unfolded protein binding"/>
    <property type="evidence" value="ECO:0007669"/>
    <property type="project" value="InterPro"/>
</dbReference>
<evidence type="ECO:0000256" key="15">
    <source>
        <dbReference type="SAM" id="Coils"/>
    </source>
</evidence>
<dbReference type="InterPro" id="IPR009012">
    <property type="entry name" value="GrpE_head"/>
</dbReference>
<dbReference type="GO" id="GO:0140662">
    <property type="term" value="F:ATP-dependent protein folding chaperone"/>
    <property type="evidence" value="ECO:0007669"/>
    <property type="project" value="InterPro"/>
</dbReference>
<evidence type="ECO:0000256" key="13">
    <source>
        <dbReference type="HAMAP-Rule" id="MF_00332"/>
    </source>
</evidence>
<evidence type="ECO:0000313" key="17">
    <source>
        <dbReference type="EMBL" id="AYO30281.1"/>
    </source>
</evidence>
<evidence type="ECO:0000256" key="14">
    <source>
        <dbReference type="HAMAP-Rule" id="MF_01151"/>
    </source>
</evidence>
<dbReference type="PRINTS" id="PR00301">
    <property type="entry name" value="HEATSHOCK70"/>
</dbReference>
<organism evidence="17 18">
    <name type="scientific">Biomaibacter acetigenes</name>
    <dbReference type="NCBI Taxonomy" id="2316383"/>
    <lineage>
        <taxon>Bacteria</taxon>
        <taxon>Bacillati</taxon>
        <taxon>Bacillota</taxon>
        <taxon>Clostridia</taxon>
        <taxon>Thermosediminibacterales</taxon>
        <taxon>Tepidanaerobacteraceae</taxon>
        <taxon>Biomaibacter</taxon>
    </lineage>
</organism>
<dbReference type="FunFam" id="2.30.22.10:FF:000001">
    <property type="entry name" value="Protein GrpE"/>
    <property type="match status" value="1"/>
</dbReference>
<dbReference type="Proteomes" id="UP000280960">
    <property type="component" value="Chromosome"/>
</dbReference>
<keyword evidence="9 13" id="KW-0067">ATP-binding</keyword>
<feature type="modified residue" description="Phosphothreonine; by autocatalysis" evidence="13">
    <location>
        <position position="376"/>
    </location>
</feature>
<keyword evidence="11 13" id="KW-0143">Chaperone</keyword>
<dbReference type="GO" id="GO:0005524">
    <property type="term" value="F:ATP binding"/>
    <property type="evidence" value="ECO:0007669"/>
    <property type="project" value="UniProtKB-UniRule"/>
</dbReference>
<evidence type="ECO:0000313" key="18">
    <source>
        <dbReference type="Proteomes" id="UP000280960"/>
    </source>
</evidence>
<protein>
    <recommendedName>
        <fullName evidence="13 14">Multifunctional fusion protein</fullName>
    </recommendedName>
    <domain>
        <recommendedName>
            <fullName evidence="13">Chaperone protein DnaK</fullName>
        </recommendedName>
        <alternativeName>
            <fullName evidence="13">HSP70</fullName>
        </alternativeName>
        <alternativeName>
            <fullName evidence="13">Heat shock 70 kDa protein</fullName>
        </alternativeName>
        <alternativeName>
            <fullName evidence="13">Heat shock protein 70</fullName>
        </alternativeName>
    </domain>
    <domain>
        <recommendedName>
            <fullName evidence="14">Protein GrpE</fullName>
        </recommendedName>
        <alternativeName>
            <fullName evidence="14">HSP-70 cofactor</fullName>
        </alternativeName>
    </domain>
</protein>
<keyword evidence="15" id="KW-0175">Coiled coil</keyword>
<dbReference type="PROSITE" id="PS00297">
    <property type="entry name" value="HSP70_1"/>
    <property type="match status" value="1"/>
</dbReference>
<evidence type="ECO:0000256" key="4">
    <source>
        <dbReference type="ARBA" id="ARBA00009054"/>
    </source>
</evidence>
<feature type="coiled-coil region" evidence="15">
    <location>
        <begin position="425"/>
        <end position="452"/>
    </location>
</feature>
<comment type="function">
    <text evidence="12 14">Participates actively in the response to hyperosmotic and heat shock by preventing the aggregation of stress-denatured proteins, in association with DnaK and GrpE. It is the nucleotide exchange factor for DnaK and may function as a thermosensor. Unfolded proteins bind initially to DnaJ; upon interaction with the DnaJ-bound protein, DnaK hydrolyzes its bound ATP, resulting in the formation of a stable complex. GrpE releases ADP from DnaK; ATP binding to DnaK triggers the release of the substrate protein, thus completing the reaction cycle. Several rounds of ATP-dependent interactions between DnaJ, DnaK and GrpE are required for fully efficient folding.</text>
</comment>
<proteinExistence type="evidence at transcript level"/>
<dbReference type="EMBL" id="CP033169">
    <property type="protein sequence ID" value="AYO30281.1"/>
    <property type="molecule type" value="Genomic_DNA"/>
</dbReference>
<dbReference type="FunFam" id="2.60.34.10:FF:000014">
    <property type="entry name" value="Chaperone protein DnaK HSP70"/>
    <property type="match status" value="1"/>
</dbReference>
<dbReference type="InterPro" id="IPR018181">
    <property type="entry name" value="Heat_shock_70_CS"/>
</dbReference>
<evidence type="ECO:0000256" key="5">
    <source>
        <dbReference type="ARBA" id="ARBA00011738"/>
    </source>
</evidence>